<dbReference type="Proteomes" id="UP000036681">
    <property type="component" value="Unplaced"/>
</dbReference>
<name>A0A0M3I1I3_ASCLU</name>
<dbReference type="WBParaSite" id="ALUE_0001014201-mRNA-1">
    <property type="protein sequence ID" value="ALUE_0001014201-mRNA-1"/>
    <property type="gene ID" value="ALUE_0001014201"/>
</dbReference>
<evidence type="ECO:0000313" key="2">
    <source>
        <dbReference type="WBParaSite" id="ALUE_0001014201-mRNA-1"/>
    </source>
</evidence>
<reference evidence="2" key="1">
    <citation type="submission" date="2017-02" db="UniProtKB">
        <authorList>
            <consortium name="WormBaseParasite"/>
        </authorList>
    </citation>
    <scope>IDENTIFICATION</scope>
</reference>
<accession>A0A0M3I1I3</accession>
<keyword evidence="1" id="KW-1185">Reference proteome</keyword>
<proteinExistence type="predicted"/>
<protein>
    <submittedName>
        <fullName evidence="2">Uncharacterized protein</fullName>
    </submittedName>
</protein>
<dbReference type="AlphaFoldDB" id="A0A0M3I1I3"/>
<sequence>MISVFVIPPRPDDDPPQSEEGLQMGVVGVGFASNGEPIMRWWGSRVADVSSVGGSGRIRPPACTE</sequence>
<evidence type="ECO:0000313" key="1">
    <source>
        <dbReference type="Proteomes" id="UP000036681"/>
    </source>
</evidence>
<organism evidence="1 2">
    <name type="scientific">Ascaris lumbricoides</name>
    <name type="common">Giant roundworm</name>
    <dbReference type="NCBI Taxonomy" id="6252"/>
    <lineage>
        <taxon>Eukaryota</taxon>
        <taxon>Metazoa</taxon>
        <taxon>Ecdysozoa</taxon>
        <taxon>Nematoda</taxon>
        <taxon>Chromadorea</taxon>
        <taxon>Rhabditida</taxon>
        <taxon>Spirurina</taxon>
        <taxon>Ascaridomorpha</taxon>
        <taxon>Ascaridoidea</taxon>
        <taxon>Ascarididae</taxon>
        <taxon>Ascaris</taxon>
    </lineage>
</organism>